<dbReference type="Pfam" id="PF02607">
    <property type="entry name" value="B12-binding_2"/>
    <property type="match status" value="1"/>
</dbReference>
<dbReference type="Gene3D" id="1.10.1240.10">
    <property type="entry name" value="Methionine synthase domain"/>
    <property type="match status" value="1"/>
</dbReference>
<dbReference type="Proteomes" id="UP000186040">
    <property type="component" value="Unassembled WGS sequence"/>
</dbReference>
<dbReference type="SUPFAM" id="SSF52242">
    <property type="entry name" value="Cobalamin (vitamin B12)-binding domain"/>
    <property type="match status" value="1"/>
</dbReference>
<dbReference type="OrthoDB" id="3782345at2"/>
<name>A0A1Q9LQ79_9PSEU</name>
<keyword evidence="4" id="KW-1185">Reference proteome</keyword>
<sequence length="347" mass="35181">MTATGADAPPDAFAAALVAADLDAATAAVTALLDAGTDPLAVLVDVIGPAQRRAGDRWQRGEWSVAQEHAATAVAVAATEVVARRVARTPATRGRVVVACAEREWHALAASLVGCALRTAGWEVTQLGASTSPLRLSQYLHDLGPDATAVSASVLGALPNTRRFIEASTTAGIPVVVGGPAFGPDATRALALGATAWAPDARTAIDVVAGLPLVVPAAPPLPADAVAEQAALELSHQRLVVDLAARWMPGAAVTGTPPLHGIAAVVGDVVAQALHAVSAALLTGDPRPLPAIRGWARELLVARGADPELATALGVELAAVLREHPLALDLVERHWCGAPLTSGPQPS</sequence>
<dbReference type="InterPro" id="IPR036724">
    <property type="entry name" value="Cobalamin-bd_sf"/>
</dbReference>
<accession>A0A1Q9LQ79</accession>
<comment type="caution">
    <text evidence="3">The sequence shown here is derived from an EMBL/GenBank/DDBJ whole genome shotgun (WGS) entry which is preliminary data.</text>
</comment>
<dbReference type="AlphaFoldDB" id="A0A1Q9LQ79"/>
<organism evidence="3 4">
    <name type="scientific">Actinokineospora bangkokensis</name>
    <dbReference type="NCBI Taxonomy" id="1193682"/>
    <lineage>
        <taxon>Bacteria</taxon>
        <taxon>Bacillati</taxon>
        <taxon>Actinomycetota</taxon>
        <taxon>Actinomycetes</taxon>
        <taxon>Pseudonocardiales</taxon>
        <taxon>Pseudonocardiaceae</taxon>
        <taxon>Actinokineospora</taxon>
    </lineage>
</organism>
<protein>
    <submittedName>
        <fullName evidence="3">Twin-arginine translocation pathway signal protein</fullName>
    </submittedName>
</protein>
<gene>
    <name evidence="3" type="ORF">BJP25_10285</name>
</gene>
<evidence type="ECO:0000259" key="1">
    <source>
        <dbReference type="PROSITE" id="PS51332"/>
    </source>
</evidence>
<evidence type="ECO:0000259" key="2">
    <source>
        <dbReference type="PROSITE" id="PS51337"/>
    </source>
</evidence>
<dbReference type="InterPro" id="IPR036594">
    <property type="entry name" value="Meth_synthase_dom"/>
</dbReference>
<dbReference type="GO" id="GO:0046872">
    <property type="term" value="F:metal ion binding"/>
    <property type="evidence" value="ECO:0007669"/>
    <property type="project" value="InterPro"/>
</dbReference>
<dbReference type="GO" id="GO:0031419">
    <property type="term" value="F:cobalamin binding"/>
    <property type="evidence" value="ECO:0007669"/>
    <property type="project" value="InterPro"/>
</dbReference>
<evidence type="ECO:0000313" key="4">
    <source>
        <dbReference type="Proteomes" id="UP000186040"/>
    </source>
</evidence>
<dbReference type="Pfam" id="PF02310">
    <property type="entry name" value="B12-binding"/>
    <property type="match status" value="1"/>
</dbReference>
<proteinExistence type="predicted"/>
<dbReference type="PROSITE" id="PS51332">
    <property type="entry name" value="B12_BINDING"/>
    <property type="match status" value="1"/>
</dbReference>
<feature type="domain" description="B12-binding" evidence="1">
    <location>
        <begin position="93"/>
        <end position="218"/>
    </location>
</feature>
<dbReference type="Gene3D" id="3.40.50.280">
    <property type="entry name" value="Cobalamin-binding domain"/>
    <property type="match status" value="1"/>
</dbReference>
<dbReference type="RefSeq" id="WP_075973562.1">
    <property type="nucleotide sequence ID" value="NZ_MKQR01000007.1"/>
</dbReference>
<feature type="domain" description="B12-binding N-terminal" evidence="2">
    <location>
        <begin position="1"/>
        <end position="94"/>
    </location>
</feature>
<dbReference type="InterPro" id="IPR006158">
    <property type="entry name" value="Cobalamin-bd"/>
</dbReference>
<dbReference type="PROSITE" id="PS51337">
    <property type="entry name" value="B12_BINDING_NTER"/>
    <property type="match status" value="1"/>
</dbReference>
<reference evidence="3 4" key="1">
    <citation type="submission" date="2016-10" db="EMBL/GenBank/DDBJ databases">
        <title>The Draft Genome Sequence of Actinokineospora bangkokensis 44EHWT reveals the biosynthetic pathway of antifungal compounds Thailandins with unusual extender unit butylmalonyl-CoA.</title>
        <authorList>
            <person name="Greule A."/>
            <person name="Intra B."/>
            <person name="Flemming S."/>
            <person name="Rommel M.G."/>
            <person name="Panbangred W."/>
            <person name="Bechthold A."/>
        </authorList>
    </citation>
    <scope>NUCLEOTIDE SEQUENCE [LARGE SCALE GENOMIC DNA]</scope>
    <source>
        <strain evidence="3 4">44EHW</strain>
    </source>
</reference>
<dbReference type="STRING" id="1193682.BJP25_10285"/>
<dbReference type="EMBL" id="MKQR01000007">
    <property type="protein sequence ID" value="OLR94180.1"/>
    <property type="molecule type" value="Genomic_DNA"/>
</dbReference>
<dbReference type="InterPro" id="IPR003759">
    <property type="entry name" value="Cbl-bd_cap"/>
</dbReference>
<evidence type="ECO:0000313" key="3">
    <source>
        <dbReference type="EMBL" id="OLR94180.1"/>
    </source>
</evidence>